<dbReference type="PROSITE" id="PS51165">
    <property type="entry name" value="THUMP"/>
    <property type="match status" value="1"/>
</dbReference>
<dbReference type="HOGENOM" id="CLU_795999_0_0_2"/>
<dbReference type="GO" id="GO:0002937">
    <property type="term" value="P:tRNA 4-thiouridine biosynthesis"/>
    <property type="evidence" value="ECO:0007669"/>
    <property type="project" value="TreeGrafter"/>
</dbReference>
<dbReference type="Pfam" id="PF02926">
    <property type="entry name" value="THUMP"/>
    <property type="match status" value="1"/>
</dbReference>
<dbReference type="AlphaFoldDB" id="G7VE27"/>
<gene>
    <name evidence="3" type="ORF">P186_1372</name>
</gene>
<keyword evidence="4" id="KW-1185">Reference proteome</keyword>
<evidence type="ECO:0000313" key="4">
    <source>
        <dbReference type="Proteomes" id="UP000005867"/>
    </source>
</evidence>
<dbReference type="InterPro" id="IPR050102">
    <property type="entry name" value="tRNA_sulfurtransferase_ThiI"/>
</dbReference>
<dbReference type="GO" id="GO:0005829">
    <property type="term" value="C:cytosol"/>
    <property type="evidence" value="ECO:0007669"/>
    <property type="project" value="TreeGrafter"/>
</dbReference>
<protein>
    <recommendedName>
        <fullName evidence="2">THUMP domain-containing protein</fullName>
    </recommendedName>
</protein>
<dbReference type="STRING" id="1104324.P186_1372"/>
<dbReference type="InterPro" id="IPR029028">
    <property type="entry name" value="Alpha/beta_knot_MTases"/>
</dbReference>
<dbReference type="Gene3D" id="3.30.2130.30">
    <property type="match status" value="1"/>
</dbReference>
<dbReference type="eggNOG" id="arCOG00056">
    <property type="taxonomic scope" value="Archaea"/>
</dbReference>
<reference evidence="3 4" key="1">
    <citation type="journal article" date="2012" name="J. Bacteriol.">
        <title>Complete genome sequence of strain 1860, a crenarchaeon of the genus pyrobaculum able to grow with various electron acceptors.</title>
        <authorList>
            <person name="Mardanov A.V."/>
            <person name="Gumerov V.M."/>
            <person name="Slobodkina G.B."/>
            <person name="Beletsky A.V."/>
            <person name="Bonch-Osmolovskaya E.A."/>
            <person name="Ravin N.V."/>
            <person name="Skryabin K.G."/>
        </authorList>
    </citation>
    <scope>NUCLEOTIDE SEQUENCE [LARGE SCALE GENOMIC DNA]</scope>
    <source>
        <strain evidence="3 4">1860</strain>
    </source>
</reference>
<feature type="domain" description="THUMP" evidence="2">
    <location>
        <begin position="69"/>
        <end position="173"/>
    </location>
</feature>
<accession>G7VE27</accession>
<dbReference type="InterPro" id="IPR041730">
    <property type="entry name" value="MJ0421-like_THUMP"/>
</dbReference>
<keyword evidence="1" id="KW-0694">RNA-binding</keyword>
<sequence length="383" mass="42468">MGLYLNHYVMPLAATSPGGVDIIVKTRREFERIAASHIKELLPAAEVTPAPMGYLGVVFVGGLGAERWRAAELIAQKIPEADRVLVVEEAVRAEPGDIERAAVEVARRYISPGDTFAIRTTRRGTHSFTSIDINVRVGAAVKEATGAEVDLEEPTKPIYVEIFQDTAAICTPATGEYRKMRRDKPLSLQNLRKVALGQFVYEGDEEAVRKMGERIGRAAQTFEVGELTVLLHKPVPAKTLRVFLDAVEEGIESRYQIQIKSYGRSVWRVPVYVYELYQYVRDRSGEPIVVTDPKGDYITHVKERLAELFRSKRVNILIGAREGVPPGVFRFASLVVDLVPEVTIATDFVIPSIAIAIVAALEEAGALPKYAGKRRRAPMQDKE</sequence>
<evidence type="ECO:0000313" key="3">
    <source>
        <dbReference type="EMBL" id="AET32800.1"/>
    </source>
</evidence>
<dbReference type="InterPro" id="IPR025849">
    <property type="entry name" value="MJ0421-like_SPOUT_MTase"/>
</dbReference>
<proteinExistence type="predicted"/>
<dbReference type="EMBL" id="CP003098">
    <property type="protein sequence ID" value="AET32800.1"/>
    <property type="molecule type" value="Genomic_DNA"/>
</dbReference>
<dbReference type="GO" id="GO:0003723">
    <property type="term" value="F:RNA binding"/>
    <property type="evidence" value="ECO:0007669"/>
    <property type="project" value="UniProtKB-UniRule"/>
</dbReference>
<dbReference type="PANTHER" id="PTHR43209">
    <property type="entry name" value="TRNA SULFURTRANSFERASE"/>
    <property type="match status" value="1"/>
</dbReference>
<dbReference type="InterPro" id="IPR004114">
    <property type="entry name" value="THUMP_dom"/>
</dbReference>
<dbReference type="SUPFAM" id="SSF75217">
    <property type="entry name" value="alpha/beta knot"/>
    <property type="match status" value="1"/>
</dbReference>
<evidence type="ECO:0000256" key="1">
    <source>
        <dbReference type="PROSITE-ProRule" id="PRU00529"/>
    </source>
</evidence>
<dbReference type="SMART" id="SM00981">
    <property type="entry name" value="THUMP"/>
    <property type="match status" value="1"/>
</dbReference>
<dbReference type="BioCyc" id="PSP1104324:GJSN-1347-MONOMER"/>
<dbReference type="KEGG" id="pyr:P186_1372"/>
<name>G7VE27_9CREN</name>
<dbReference type="CDD" id="cd11718">
    <property type="entry name" value="THUMP_SPOUT"/>
    <property type="match status" value="1"/>
</dbReference>
<dbReference type="PANTHER" id="PTHR43209:SF1">
    <property type="entry name" value="TRNA SULFURTRANSFERASE"/>
    <property type="match status" value="1"/>
</dbReference>
<dbReference type="Pfam" id="PF14419">
    <property type="entry name" value="SPOUT_MTase_2"/>
    <property type="match status" value="1"/>
</dbReference>
<dbReference type="Proteomes" id="UP000005867">
    <property type="component" value="Chromosome"/>
</dbReference>
<dbReference type="SUPFAM" id="SSF143437">
    <property type="entry name" value="THUMP domain-like"/>
    <property type="match status" value="1"/>
</dbReference>
<organism evidence="3 4">
    <name type="scientific">Pyrobaculum ferrireducens</name>
    <dbReference type="NCBI Taxonomy" id="1104324"/>
    <lineage>
        <taxon>Archaea</taxon>
        <taxon>Thermoproteota</taxon>
        <taxon>Thermoprotei</taxon>
        <taxon>Thermoproteales</taxon>
        <taxon>Thermoproteaceae</taxon>
        <taxon>Pyrobaculum</taxon>
    </lineage>
</organism>
<evidence type="ECO:0000259" key="2">
    <source>
        <dbReference type="PROSITE" id="PS51165"/>
    </source>
</evidence>
<dbReference type="GO" id="GO:0052837">
    <property type="term" value="P:thiazole biosynthetic process"/>
    <property type="evidence" value="ECO:0007669"/>
    <property type="project" value="TreeGrafter"/>
</dbReference>